<protein>
    <submittedName>
        <fullName evidence="2">Uncharacterized protein</fullName>
    </submittedName>
</protein>
<keyword evidence="1" id="KW-0175">Coiled coil</keyword>
<accession>A0A0F9NRP3</accession>
<evidence type="ECO:0000256" key="1">
    <source>
        <dbReference type="SAM" id="Coils"/>
    </source>
</evidence>
<comment type="caution">
    <text evidence="2">The sequence shown here is derived from an EMBL/GenBank/DDBJ whole genome shotgun (WGS) entry which is preliminary data.</text>
</comment>
<sequence>MTPDEVQKVNMTNEEIVKEFTDKFVEDAPGIALWVDTETGSKSSEYGALDGLKEWILEQLEAKDAEWQSHFNEMEAKWRKELESVNERCEKELKIADDRWKRNEKHRTQRDDLVLEHSLEIEEINAEWKKRIENAKPKEDEYYYDEENEEHNNTEADLLSCCESMGEAHALGFNTGVDEFINNLKL</sequence>
<gene>
    <name evidence="2" type="ORF">LCGC14_0918270</name>
</gene>
<proteinExistence type="predicted"/>
<feature type="coiled-coil region" evidence="1">
    <location>
        <begin position="57"/>
        <end position="99"/>
    </location>
</feature>
<reference evidence="2" key="1">
    <citation type="journal article" date="2015" name="Nature">
        <title>Complex archaea that bridge the gap between prokaryotes and eukaryotes.</title>
        <authorList>
            <person name="Spang A."/>
            <person name="Saw J.H."/>
            <person name="Jorgensen S.L."/>
            <person name="Zaremba-Niedzwiedzka K."/>
            <person name="Martijn J."/>
            <person name="Lind A.E."/>
            <person name="van Eijk R."/>
            <person name="Schleper C."/>
            <person name="Guy L."/>
            <person name="Ettema T.J."/>
        </authorList>
    </citation>
    <scope>NUCLEOTIDE SEQUENCE</scope>
</reference>
<evidence type="ECO:0000313" key="2">
    <source>
        <dbReference type="EMBL" id="KKN22135.1"/>
    </source>
</evidence>
<dbReference type="EMBL" id="LAZR01003090">
    <property type="protein sequence ID" value="KKN22135.1"/>
    <property type="molecule type" value="Genomic_DNA"/>
</dbReference>
<dbReference type="AlphaFoldDB" id="A0A0F9NRP3"/>
<name>A0A0F9NRP3_9ZZZZ</name>
<organism evidence="2">
    <name type="scientific">marine sediment metagenome</name>
    <dbReference type="NCBI Taxonomy" id="412755"/>
    <lineage>
        <taxon>unclassified sequences</taxon>
        <taxon>metagenomes</taxon>
        <taxon>ecological metagenomes</taxon>
    </lineage>
</organism>